<reference evidence="10 11" key="1">
    <citation type="journal article" date="2018" name="Environ. Microbiol.">
        <title>Novel energy conservation strategies and behaviour of Pelotomaculum schinkii driving syntrophic propionate catabolism.</title>
        <authorList>
            <person name="Hidalgo-Ahumada C.A.P."/>
            <person name="Nobu M.K."/>
            <person name="Narihiro T."/>
            <person name="Tamaki H."/>
            <person name="Liu W.T."/>
            <person name="Kamagata Y."/>
            <person name="Stams A.J.M."/>
            <person name="Imachi H."/>
            <person name="Sousa D.Z."/>
        </authorList>
    </citation>
    <scope>NUCLEOTIDE SEQUENCE [LARGE SCALE GENOMIC DNA]</scope>
    <source>
        <strain evidence="10 11">MGP</strain>
    </source>
</reference>
<feature type="domain" description="Response regulatory" evidence="9">
    <location>
        <begin position="3"/>
        <end position="122"/>
    </location>
</feature>
<dbReference type="OrthoDB" id="9808843at2"/>
<accession>A0A4Y7RXU9</accession>
<dbReference type="EMBL" id="QFFZ01000002">
    <property type="protein sequence ID" value="TEB13492.1"/>
    <property type="molecule type" value="Genomic_DNA"/>
</dbReference>
<evidence type="ECO:0000256" key="4">
    <source>
        <dbReference type="ARBA" id="ARBA00023015"/>
    </source>
</evidence>
<comment type="function">
    <text evidence="7">May play the central regulatory role in sporulation. It may be an element of the effector pathway responsible for the activation of sporulation genes in response to nutritional stress. Spo0A may act in concert with spo0H (a sigma factor) to control the expression of some genes that are critical to the sporulation process.</text>
</comment>
<keyword evidence="11" id="KW-1185">Reference proteome</keyword>
<dbReference type="PANTHER" id="PTHR44591">
    <property type="entry name" value="STRESS RESPONSE REGULATOR PROTEIN 1"/>
    <property type="match status" value="1"/>
</dbReference>
<dbReference type="InterPro" id="IPR011006">
    <property type="entry name" value="CheY-like_superfamily"/>
</dbReference>
<evidence type="ECO:0000256" key="3">
    <source>
        <dbReference type="ARBA" id="ARBA00023012"/>
    </source>
</evidence>
<dbReference type="InterPro" id="IPR050595">
    <property type="entry name" value="Bact_response_regulator"/>
</dbReference>
<evidence type="ECO:0000256" key="1">
    <source>
        <dbReference type="ARBA" id="ARBA00018672"/>
    </source>
</evidence>
<keyword evidence="5" id="KW-0238">DNA-binding</keyword>
<proteinExistence type="predicted"/>
<evidence type="ECO:0000256" key="8">
    <source>
        <dbReference type="PROSITE-ProRule" id="PRU00169"/>
    </source>
</evidence>
<keyword evidence="6" id="KW-0804">Transcription</keyword>
<evidence type="ECO:0000313" key="11">
    <source>
        <dbReference type="Proteomes" id="UP000297597"/>
    </source>
</evidence>
<evidence type="ECO:0000256" key="7">
    <source>
        <dbReference type="ARBA" id="ARBA00024867"/>
    </source>
</evidence>
<gene>
    <name evidence="10" type="primary">phoP_2</name>
    <name evidence="10" type="ORF">Pmgp_00386</name>
</gene>
<dbReference type="RefSeq" id="WP_134212266.1">
    <property type="nucleotide sequence ID" value="NZ_QFFZ01000002.1"/>
</dbReference>
<evidence type="ECO:0000313" key="10">
    <source>
        <dbReference type="EMBL" id="TEB13492.1"/>
    </source>
</evidence>
<dbReference type="GO" id="GO:0003677">
    <property type="term" value="F:DNA binding"/>
    <property type="evidence" value="ECO:0007669"/>
    <property type="project" value="UniProtKB-KW"/>
</dbReference>
<evidence type="ECO:0000256" key="2">
    <source>
        <dbReference type="ARBA" id="ARBA00022553"/>
    </source>
</evidence>
<dbReference type="FunFam" id="3.40.50.2300:FF:000001">
    <property type="entry name" value="DNA-binding response regulator PhoB"/>
    <property type="match status" value="1"/>
</dbReference>
<feature type="modified residue" description="4-aspartylphosphate" evidence="8">
    <location>
        <position position="55"/>
    </location>
</feature>
<dbReference type="SUPFAM" id="SSF52172">
    <property type="entry name" value="CheY-like"/>
    <property type="match status" value="1"/>
</dbReference>
<keyword evidence="3" id="KW-0902">Two-component regulatory system</keyword>
<dbReference type="SMART" id="SM00448">
    <property type="entry name" value="REC"/>
    <property type="match status" value="1"/>
</dbReference>
<dbReference type="Proteomes" id="UP000297597">
    <property type="component" value="Unassembled WGS sequence"/>
</dbReference>
<dbReference type="PROSITE" id="PS50110">
    <property type="entry name" value="RESPONSE_REGULATORY"/>
    <property type="match status" value="1"/>
</dbReference>
<dbReference type="AlphaFoldDB" id="A0A4Y7RXU9"/>
<name>A0A4Y7RXU9_9FIRM</name>
<evidence type="ECO:0000259" key="9">
    <source>
        <dbReference type="PROSITE" id="PS50110"/>
    </source>
</evidence>
<evidence type="ECO:0000256" key="5">
    <source>
        <dbReference type="ARBA" id="ARBA00023125"/>
    </source>
</evidence>
<dbReference type="PANTHER" id="PTHR44591:SF3">
    <property type="entry name" value="RESPONSE REGULATORY DOMAIN-CONTAINING PROTEIN"/>
    <property type="match status" value="1"/>
</dbReference>
<protein>
    <recommendedName>
        <fullName evidence="1">Stage 0 sporulation protein A homolog</fullName>
    </recommendedName>
</protein>
<keyword evidence="2 8" id="KW-0597">Phosphoprotein</keyword>
<sequence>MSKILIVDDELHIRLLLQQTLEEFEEEGVELLTAENGEEALQILQEEKPGLVFLDVMMPKINGFEVCKVVKNDLGMKDVYIVMLTAKGQEFDKRKGKEVGADVYITKPFNPDEIVRKARDVLGNQLS</sequence>
<dbReference type="InterPro" id="IPR001789">
    <property type="entry name" value="Sig_transdc_resp-reg_receiver"/>
</dbReference>
<dbReference type="Gene3D" id="3.40.50.2300">
    <property type="match status" value="1"/>
</dbReference>
<evidence type="ECO:0000256" key="6">
    <source>
        <dbReference type="ARBA" id="ARBA00023163"/>
    </source>
</evidence>
<organism evidence="10 11">
    <name type="scientific">Pelotomaculum propionicicum</name>
    <dbReference type="NCBI Taxonomy" id="258475"/>
    <lineage>
        <taxon>Bacteria</taxon>
        <taxon>Bacillati</taxon>
        <taxon>Bacillota</taxon>
        <taxon>Clostridia</taxon>
        <taxon>Eubacteriales</taxon>
        <taxon>Desulfotomaculaceae</taxon>
        <taxon>Pelotomaculum</taxon>
    </lineage>
</organism>
<dbReference type="GO" id="GO:0000160">
    <property type="term" value="P:phosphorelay signal transduction system"/>
    <property type="evidence" value="ECO:0007669"/>
    <property type="project" value="UniProtKB-KW"/>
</dbReference>
<comment type="caution">
    <text evidence="10">The sequence shown here is derived from an EMBL/GenBank/DDBJ whole genome shotgun (WGS) entry which is preliminary data.</text>
</comment>
<keyword evidence="4" id="KW-0805">Transcription regulation</keyword>
<dbReference type="Pfam" id="PF00072">
    <property type="entry name" value="Response_reg"/>
    <property type="match status" value="1"/>
</dbReference>